<dbReference type="AlphaFoldDB" id="A0A3S9XDG7"/>
<dbReference type="RefSeq" id="WP_127162634.1">
    <property type="nucleotide sequence ID" value="NZ_CP029822.1"/>
</dbReference>
<dbReference type="EMBL" id="CP029822">
    <property type="protein sequence ID" value="AZS50348.1"/>
    <property type="molecule type" value="Genomic_DNA"/>
</dbReference>
<gene>
    <name evidence="1" type="ORF">DM558_05970</name>
</gene>
<protein>
    <submittedName>
        <fullName evidence="1">DUF4186 domain-containing protein</fullName>
    </submittedName>
</protein>
<dbReference type="Pfam" id="PF13811">
    <property type="entry name" value="DUF4186"/>
    <property type="match status" value="1"/>
</dbReference>
<reference evidence="2" key="1">
    <citation type="submission" date="2018-06" db="EMBL/GenBank/DDBJ databases">
        <title>Complete genome of Pseudomonas insecticola strain QZS01.</title>
        <authorList>
            <person name="Wang J."/>
            <person name="Su Q."/>
        </authorList>
    </citation>
    <scope>NUCLEOTIDE SEQUENCE [LARGE SCALE GENOMIC DNA]</scope>
    <source>
        <strain evidence="2">QZS01</strain>
    </source>
</reference>
<dbReference type="InterPro" id="IPR020378">
    <property type="entry name" value="DUF4186"/>
</dbReference>
<dbReference type="KEGG" id="emo:DM558_05970"/>
<accession>A0A3S9XDG7</accession>
<evidence type="ECO:0000313" key="2">
    <source>
        <dbReference type="Proteomes" id="UP000273143"/>
    </source>
</evidence>
<dbReference type="Proteomes" id="UP000273143">
    <property type="component" value="Chromosome"/>
</dbReference>
<name>A0A3S9XDG7_9GAMM</name>
<sequence length="133" mass="15224">MELGSQLAILFQKLSQSKFRSSIKLSEKDYSYLKLKGKSVIAKHATEFISQRLAPAHPVNDGKQTPWKGHPVFVAQHATATCCRSCLLKWHNIPKGFELTSPQQQYIVRVIMLWLNQEKFEIRKSVSKNLSLL</sequence>
<organism evidence="1 2">
    <name type="scientific">Entomomonas moraniae</name>
    <dbReference type="NCBI Taxonomy" id="2213226"/>
    <lineage>
        <taxon>Bacteria</taxon>
        <taxon>Pseudomonadati</taxon>
        <taxon>Pseudomonadota</taxon>
        <taxon>Gammaproteobacteria</taxon>
        <taxon>Pseudomonadales</taxon>
        <taxon>Pseudomonadaceae</taxon>
        <taxon>Entomomonas</taxon>
    </lineage>
</organism>
<proteinExistence type="predicted"/>
<evidence type="ECO:0000313" key="1">
    <source>
        <dbReference type="EMBL" id="AZS50348.1"/>
    </source>
</evidence>
<keyword evidence="2" id="KW-1185">Reference proteome</keyword>